<reference evidence="2" key="2">
    <citation type="submission" date="2025-09" db="UniProtKB">
        <authorList>
            <consortium name="Ensembl"/>
        </authorList>
    </citation>
    <scope>IDENTIFICATION</scope>
</reference>
<evidence type="ECO:0000313" key="2">
    <source>
        <dbReference type="Ensembl" id="ENSSRHP00000079937.1"/>
    </source>
</evidence>
<evidence type="ECO:0000259" key="1">
    <source>
        <dbReference type="PROSITE" id="PS50057"/>
    </source>
</evidence>
<organism evidence="2 3">
    <name type="scientific">Sinocyclocheilus rhinocerous</name>
    <dbReference type="NCBI Taxonomy" id="307959"/>
    <lineage>
        <taxon>Eukaryota</taxon>
        <taxon>Metazoa</taxon>
        <taxon>Chordata</taxon>
        <taxon>Craniata</taxon>
        <taxon>Vertebrata</taxon>
        <taxon>Euteleostomi</taxon>
        <taxon>Actinopterygii</taxon>
        <taxon>Neopterygii</taxon>
        <taxon>Teleostei</taxon>
        <taxon>Ostariophysi</taxon>
        <taxon>Cypriniformes</taxon>
        <taxon>Cyprinidae</taxon>
        <taxon>Cyprininae</taxon>
        <taxon>Sinocyclocheilus</taxon>
    </lineage>
</organism>
<dbReference type="PANTHER" id="PTHR46221">
    <property type="entry name" value="FERM AND PDZ DOMAIN-CONTAINING PROTEIN FAMILY MEMBER"/>
    <property type="match status" value="1"/>
</dbReference>
<name>A0A673LT73_9TELE</name>
<sequence length="155" mass="18292">MVNTRSRMKKKNTGNSLLFLPNVLKVYLENGQTKAFKFHKSTTVKNIVLTLKEKLSIRCIEHFALVLEHEIYVLIHTTATTGVCNKVLLFQVVQKKDSHDYRCLFRVCFIPRDPMDLLQDDPVAFEYLFQQVPQFDYVPLKIKWRRNKARLLLSY</sequence>
<dbReference type="InterPro" id="IPR014352">
    <property type="entry name" value="FERM/acyl-CoA-bd_prot_sf"/>
</dbReference>
<evidence type="ECO:0000313" key="3">
    <source>
        <dbReference type="Proteomes" id="UP000472270"/>
    </source>
</evidence>
<proteinExistence type="predicted"/>
<accession>A0A673LT73</accession>
<protein>
    <recommendedName>
        <fullName evidence="1">FERM domain-containing protein</fullName>
    </recommendedName>
</protein>
<dbReference type="PROSITE" id="PS50057">
    <property type="entry name" value="FERM_3"/>
    <property type="match status" value="1"/>
</dbReference>
<dbReference type="Proteomes" id="UP000472270">
    <property type="component" value="Unassembled WGS sequence"/>
</dbReference>
<dbReference type="SUPFAM" id="SSF54236">
    <property type="entry name" value="Ubiquitin-like"/>
    <property type="match status" value="1"/>
</dbReference>
<dbReference type="InterPro" id="IPR000299">
    <property type="entry name" value="FERM_domain"/>
</dbReference>
<dbReference type="Gene3D" id="3.10.20.90">
    <property type="entry name" value="Phosphatidylinositol 3-kinase Catalytic Subunit, Chain A, domain 1"/>
    <property type="match status" value="1"/>
</dbReference>
<dbReference type="InterPro" id="IPR029071">
    <property type="entry name" value="Ubiquitin-like_domsf"/>
</dbReference>
<dbReference type="Pfam" id="PF21989">
    <property type="entry name" value="RA_2"/>
    <property type="match status" value="1"/>
</dbReference>
<feature type="domain" description="FERM" evidence="1">
    <location>
        <begin position="22"/>
        <end position="155"/>
    </location>
</feature>
<dbReference type="AlphaFoldDB" id="A0A673LT73"/>
<dbReference type="Gene3D" id="1.20.80.10">
    <property type="match status" value="1"/>
</dbReference>
<dbReference type="PANTHER" id="PTHR46221:SF10">
    <property type="entry name" value="FERM AND PDZ DOMAIN-CONTAINING 1B"/>
    <property type="match status" value="1"/>
</dbReference>
<keyword evidence="3" id="KW-1185">Reference proteome</keyword>
<dbReference type="Ensembl" id="ENSSRHT00000082103.1">
    <property type="protein sequence ID" value="ENSSRHP00000079937.1"/>
    <property type="gene ID" value="ENSSRHG00000039628.1"/>
</dbReference>
<reference evidence="2" key="1">
    <citation type="submission" date="2025-08" db="UniProtKB">
        <authorList>
            <consortium name="Ensembl"/>
        </authorList>
    </citation>
    <scope>IDENTIFICATION</scope>
</reference>